<accession>A0A7J6V050</accession>
<evidence type="ECO:0000256" key="6">
    <source>
        <dbReference type="ARBA" id="ARBA00023065"/>
    </source>
</evidence>
<feature type="transmembrane region" description="Helical" evidence="8">
    <location>
        <begin position="253"/>
        <end position="271"/>
    </location>
</feature>
<dbReference type="InterPro" id="IPR003445">
    <property type="entry name" value="Cat_transpt"/>
</dbReference>
<dbReference type="AlphaFoldDB" id="A0A7J6V050"/>
<comment type="subcellular location">
    <subcellularLocation>
        <location evidence="1">Membrane</location>
        <topology evidence="1">Multi-pass membrane protein</topology>
    </subcellularLocation>
</comment>
<evidence type="ECO:0000313" key="10">
    <source>
        <dbReference type="Proteomes" id="UP000554482"/>
    </source>
</evidence>
<sequence>MSVSAVTVSSMSTVEMEVFSNTQLVFMTVFMLVGGEVFISLFGLQFEKSKYKKFDNKVDVITVNDLRSSAPRTNMLDDRIELGLVTVVNIENERPSSYEKTDDEMIIITSNMSETHLKYKSLRFLSYVVLGYLIVMLAGGSILVIVYLTFVSSANDVLKNKGIQIHTFSVFTVVSTFTNCGFVPTNENMIVFKNNPGLLLILIPQVLLGNTLYPACLRYLPPYTSFLPMGEDEQYNRSCEKRKKLKRHFVENLLFSQLTYLVIFIILICITERKKMKDDPLNFTLLNIVVEVVSAYGNVGFTTGYSCKRQINPNAQCKDMWYGFSGRWSDEGKLILIFIMFFGRLKKFNMGGGKAWKLS</sequence>
<keyword evidence="4 8" id="KW-0812">Transmembrane</keyword>
<comment type="caution">
    <text evidence="9">The sequence shown here is derived from an EMBL/GenBank/DDBJ whole genome shotgun (WGS) entry which is preliminary data.</text>
</comment>
<reference evidence="9 10" key="1">
    <citation type="submission" date="2020-06" db="EMBL/GenBank/DDBJ databases">
        <title>Transcriptomic and genomic resources for Thalictrum thalictroides and T. hernandezii: Facilitating candidate gene discovery in an emerging model plant lineage.</title>
        <authorList>
            <person name="Arias T."/>
            <person name="Riano-Pachon D.M."/>
            <person name="Di Stilio V.S."/>
        </authorList>
    </citation>
    <scope>NUCLEOTIDE SEQUENCE [LARGE SCALE GENOMIC DNA]</scope>
    <source>
        <strain evidence="10">cv. WT478/WT964</strain>
        <tissue evidence="9">Leaves</tissue>
    </source>
</reference>
<keyword evidence="7 8" id="KW-0472">Membrane</keyword>
<dbReference type="PANTHER" id="PTHR31064:SF30">
    <property type="entry name" value="HIGH-AFFINITY POTASSIUM TRANSPORT PROTEIN-RELATED"/>
    <property type="match status" value="1"/>
</dbReference>
<keyword evidence="5 8" id="KW-1133">Transmembrane helix</keyword>
<comment type="similarity">
    <text evidence="2">Belongs to the TrkH potassium transport family. HKT (TC 2.A.38.3) subfamily.</text>
</comment>
<keyword evidence="3" id="KW-0813">Transport</keyword>
<evidence type="ECO:0000256" key="1">
    <source>
        <dbReference type="ARBA" id="ARBA00004141"/>
    </source>
</evidence>
<feature type="transmembrane region" description="Helical" evidence="8">
    <location>
        <begin position="197"/>
        <end position="220"/>
    </location>
</feature>
<dbReference type="GO" id="GO:0005886">
    <property type="term" value="C:plasma membrane"/>
    <property type="evidence" value="ECO:0007669"/>
    <property type="project" value="TreeGrafter"/>
</dbReference>
<dbReference type="PANTHER" id="PTHR31064">
    <property type="entry name" value="POTASSIUM TRANSPORT PROTEIN DDB_G0292412-RELATED"/>
    <property type="match status" value="1"/>
</dbReference>
<evidence type="ECO:0000313" key="9">
    <source>
        <dbReference type="EMBL" id="KAF5178101.1"/>
    </source>
</evidence>
<keyword evidence="10" id="KW-1185">Reference proteome</keyword>
<evidence type="ECO:0000256" key="7">
    <source>
        <dbReference type="ARBA" id="ARBA00023136"/>
    </source>
</evidence>
<feature type="transmembrane region" description="Helical" evidence="8">
    <location>
        <begin position="124"/>
        <end position="151"/>
    </location>
</feature>
<name>A0A7J6V050_THATH</name>
<evidence type="ECO:0000256" key="2">
    <source>
        <dbReference type="ARBA" id="ARBA00010864"/>
    </source>
</evidence>
<evidence type="ECO:0000256" key="4">
    <source>
        <dbReference type="ARBA" id="ARBA00022692"/>
    </source>
</evidence>
<dbReference type="Proteomes" id="UP000554482">
    <property type="component" value="Unassembled WGS sequence"/>
</dbReference>
<protein>
    <submittedName>
        <fullName evidence="9">Cation transporter hkt8</fullName>
    </submittedName>
</protein>
<dbReference type="EMBL" id="JABWDY010040438">
    <property type="protein sequence ID" value="KAF5178101.1"/>
    <property type="molecule type" value="Genomic_DNA"/>
</dbReference>
<dbReference type="GO" id="GO:0015081">
    <property type="term" value="F:sodium ion transmembrane transporter activity"/>
    <property type="evidence" value="ECO:0007669"/>
    <property type="project" value="TreeGrafter"/>
</dbReference>
<evidence type="ECO:0000256" key="8">
    <source>
        <dbReference type="SAM" id="Phobius"/>
    </source>
</evidence>
<feature type="transmembrane region" description="Helical" evidence="8">
    <location>
        <begin position="163"/>
        <end position="185"/>
    </location>
</feature>
<proteinExistence type="inferred from homology"/>
<evidence type="ECO:0000256" key="5">
    <source>
        <dbReference type="ARBA" id="ARBA00022989"/>
    </source>
</evidence>
<dbReference type="Pfam" id="PF02386">
    <property type="entry name" value="TrkH"/>
    <property type="match status" value="2"/>
</dbReference>
<dbReference type="OrthoDB" id="9999863at2759"/>
<evidence type="ECO:0000256" key="3">
    <source>
        <dbReference type="ARBA" id="ARBA00022448"/>
    </source>
</evidence>
<feature type="transmembrane region" description="Helical" evidence="8">
    <location>
        <begin position="24"/>
        <end position="44"/>
    </location>
</feature>
<organism evidence="9 10">
    <name type="scientific">Thalictrum thalictroides</name>
    <name type="common">Rue-anemone</name>
    <name type="synonym">Anemone thalictroides</name>
    <dbReference type="NCBI Taxonomy" id="46969"/>
    <lineage>
        <taxon>Eukaryota</taxon>
        <taxon>Viridiplantae</taxon>
        <taxon>Streptophyta</taxon>
        <taxon>Embryophyta</taxon>
        <taxon>Tracheophyta</taxon>
        <taxon>Spermatophyta</taxon>
        <taxon>Magnoliopsida</taxon>
        <taxon>Ranunculales</taxon>
        <taxon>Ranunculaceae</taxon>
        <taxon>Thalictroideae</taxon>
        <taxon>Thalictrum</taxon>
    </lineage>
</organism>
<keyword evidence="6" id="KW-0406">Ion transport</keyword>
<gene>
    <name evidence="9" type="ORF">FRX31_032311</name>
</gene>
<dbReference type="InterPro" id="IPR051143">
    <property type="entry name" value="TrkH_K-transport"/>
</dbReference>